<evidence type="ECO:0000313" key="2">
    <source>
        <dbReference type="Proteomes" id="UP001214553"/>
    </source>
</evidence>
<evidence type="ECO:0000313" key="1">
    <source>
        <dbReference type="EMBL" id="WEG08872.1"/>
    </source>
</evidence>
<name>A0ABY8C0K7_9MICO</name>
<organism evidence="1 2">
    <name type="scientific">Microbacterium horticulturae</name>
    <dbReference type="NCBI Taxonomy" id="3028316"/>
    <lineage>
        <taxon>Bacteria</taxon>
        <taxon>Bacillati</taxon>
        <taxon>Actinomycetota</taxon>
        <taxon>Actinomycetes</taxon>
        <taxon>Micrococcales</taxon>
        <taxon>Microbacteriaceae</taxon>
        <taxon>Microbacterium</taxon>
    </lineage>
</organism>
<dbReference type="RefSeq" id="WP_275278199.1">
    <property type="nucleotide sequence ID" value="NZ_CP119108.1"/>
</dbReference>
<dbReference type="EMBL" id="CP119108">
    <property type="protein sequence ID" value="WEG08872.1"/>
    <property type="molecule type" value="Genomic_DNA"/>
</dbReference>
<accession>A0ABY8C0K7</accession>
<reference evidence="1 2" key="1">
    <citation type="submission" date="2023-03" db="EMBL/GenBank/DDBJ databases">
        <title>Genome sequence of Microbacterium sp. KACC 23027.</title>
        <authorList>
            <person name="Kim S."/>
            <person name="Heo J."/>
            <person name="Kwon S.-W."/>
        </authorList>
    </citation>
    <scope>NUCLEOTIDE SEQUENCE [LARGE SCALE GENOMIC DNA]</scope>
    <source>
        <strain evidence="1 2">KACC 23027</strain>
    </source>
</reference>
<protein>
    <submittedName>
        <fullName evidence="1">Uncharacterized protein</fullName>
    </submittedName>
</protein>
<dbReference type="Proteomes" id="UP001214553">
    <property type="component" value="Chromosome"/>
</dbReference>
<gene>
    <name evidence="1" type="ORF">PU630_16775</name>
</gene>
<proteinExistence type="predicted"/>
<keyword evidence="2" id="KW-1185">Reference proteome</keyword>
<sequence>MANADGRDLVTLFTKALRKLGEAGRPEEASMLGGQAWWALKDSDPRGAERVNGTMHYLARLVADPTLREAEPSASSDSRENT</sequence>